<accession>A0A7J7U2D2</accession>
<feature type="region of interest" description="Disordered" evidence="1">
    <location>
        <begin position="42"/>
        <end position="97"/>
    </location>
</feature>
<comment type="caution">
    <text evidence="2">The sequence shown here is derived from an EMBL/GenBank/DDBJ whole genome shotgun (WGS) entry which is preliminary data.</text>
</comment>
<protein>
    <submittedName>
        <fullName evidence="2">Reeler domain containing 1</fullName>
    </submittedName>
</protein>
<gene>
    <name evidence="2" type="ORF">mRhiFer1_014232</name>
</gene>
<proteinExistence type="predicted"/>
<evidence type="ECO:0000313" key="3">
    <source>
        <dbReference type="Proteomes" id="UP000585614"/>
    </source>
</evidence>
<name>A0A7J7U2D2_RHIFE</name>
<feature type="compositionally biased region" description="Basic and acidic residues" evidence="1">
    <location>
        <begin position="73"/>
        <end position="84"/>
    </location>
</feature>
<evidence type="ECO:0000313" key="2">
    <source>
        <dbReference type="EMBL" id="KAF6307043.1"/>
    </source>
</evidence>
<organism evidence="2 3">
    <name type="scientific">Rhinolophus ferrumequinum</name>
    <name type="common">Greater horseshoe bat</name>
    <dbReference type="NCBI Taxonomy" id="59479"/>
    <lineage>
        <taxon>Eukaryota</taxon>
        <taxon>Metazoa</taxon>
        <taxon>Chordata</taxon>
        <taxon>Craniata</taxon>
        <taxon>Vertebrata</taxon>
        <taxon>Euteleostomi</taxon>
        <taxon>Mammalia</taxon>
        <taxon>Eutheria</taxon>
        <taxon>Laurasiatheria</taxon>
        <taxon>Chiroptera</taxon>
        <taxon>Yinpterochiroptera</taxon>
        <taxon>Rhinolophoidea</taxon>
        <taxon>Rhinolophidae</taxon>
        <taxon>Rhinolophinae</taxon>
        <taxon>Rhinolophus</taxon>
    </lineage>
</organism>
<reference evidence="2 3" key="1">
    <citation type="journal article" date="2020" name="Nature">
        <title>Six reference-quality genomes reveal evolution of bat adaptations.</title>
        <authorList>
            <person name="Jebb D."/>
            <person name="Huang Z."/>
            <person name="Pippel M."/>
            <person name="Hughes G.M."/>
            <person name="Lavrichenko K."/>
            <person name="Devanna P."/>
            <person name="Winkler S."/>
            <person name="Jermiin L.S."/>
            <person name="Skirmuntt E.C."/>
            <person name="Katzourakis A."/>
            <person name="Burkitt-Gray L."/>
            <person name="Ray D.A."/>
            <person name="Sullivan K.A.M."/>
            <person name="Roscito J.G."/>
            <person name="Kirilenko B.M."/>
            <person name="Davalos L.M."/>
            <person name="Corthals A.P."/>
            <person name="Power M.L."/>
            <person name="Jones G."/>
            <person name="Ransome R.D."/>
            <person name="Dechmann D.K.N."/>
            <person name="Locatelli A.G."/>
            <person name="Puechmaille S.J."/>
            <person name="Fedrigo O."/>
            <person name="Jarvis E.D."/>
            <person name="Hiller M."/>
            <person name="Vernes S.C."/>
            <person name="Myers E.W."/>
            <person name="Teeling E.C."/>
        </authorList>
    </citation>
    <scope>NUCLEOTIDE SEQUENCE [LARGE SCALE GENOMIC DNA]</scope>
    <source>
        <strain evidence="2">MRhiFer1</strain>
        <tissue evidence="2">Lung</tissue>
    </source>
</reference>
<dbReference type="AlphaFoldDB" id="A0A7J7U2D2"/>
<dbReference type="EMBL" id="JACAGC010000017">
    <property type="protein sequence ID" value="KAF6307043.1"/>
    <property type="molecule type" value="Genomic_DNA"/>
</dbReference>
<dbReference type="Proteomes" id="UP000585614">
    <property type="component" value="Unassembled WGS sequence"/>
</dbReference>
<evidence type="ECO:0000256" key="1">
    <source>
        <dbReference type="SAM" id="MobiDB-lite"/>
    </source>
</evidence>
<sequence>MDKQDKTEAFNRTVMRSSLHTARRTYPRHLWSCEALAGIGAGGDKPTPVFHNSATPRPPTASRPSASFLPQSKHKEPSVEKRNGEGGVNYPLGKPTPGLRLGKREPVPFWGCSSRIPSWESCFAFQPPWAWFWPLAFATFTPSIDCHKWRVMSFRELARDAVA</sequence>